<evidence type="ECO:0000256" key="1">
    <source>
        <dbReference type="PIRSR" id="PIRSR006661-1"/>
    </source>
</evidence>
<dbReference type="GO" id="GO:0016783">
    <property type="term" value="F:sulfurtransferase activity"/>
    <property type="evidence" value="ECO:0007669"/>
    <property type="project" value="InterPro"/>
</dbReference>
<keyword evidence="3" id="KW-1185">Reference proteome</keyword>
<dbReference type="InterPro" id="IPR014729">
    <property type="entry name" value="Rossmann-like_a/b/a_fold"/>
</dbReference>
<feature type="active site" description="Nucleophile and sulfur donor" evidence="1">
    <location>
        <position position="168"/>
    </location>
</feature>
<comment type="caution">
    <text evidence="2">The sequence shown here is derived from an EMBL/GenBank/DDBJ whole genome shotgun (WGS) entry which is preliminary data.</text>
</comment>
<dbReference type="PANTHER" id="PTHR43169">
    <property type="entry name" value="EXSB FAMILY PROTEIN"/>
    <property type="match status" value="1"/>
</dbReference>
<dbReference type="RefSeq" id="WP_154407858.1">
    <property type="nucleotide sequence ID" value="NZ_VUNR01000030.1"/>
</dbReference>
<dbReference type="PANTHER" id="PTHR43169:SF2">
    <property type="entry name" value="NAD_GMP SYNTHASE DOMAIN-CONTAINING PROTEIN"/>
    <property type="match status" value="1"/>
</dbReference>
<name>A0A6I2UKM3_9FIRM</name>
<dbReference type="GeneID" id="96779642"/>
<proteinExistence type="predicted"/>
<dbReference type="AlphaFoldDB" id="A0A6I2UKM3"/>
<dbReference type="NCBIfam" id="TIGR00268">
    <property type="entry name" value="ATP-dependent sacrificial sulfur transferase LarE"/>
    <property type="match status" value="1"/>
</dbReference>
<gene>
    <name evidence="2" type="primary">larE</name>
    <name evidence="2" type="ORF">FYJ84_11955</name>
</gene>
<dbReference type="Gene3D" id="3.40.50.620">
    <property type="entry name" value="HUPs"/>
    <property type="match status" value="1"/>
</dbReference>
<accession>A0A6I2UKM3</accession>
<dbReference type="InterPro" id="IPR052188">
    <property type="entry name" value="Ni-pincer_cofactor_biosynth"/>
</dbReference>
<protein>
    <submittedName>
        <fullName evidence="2">ATP-dependent sacrificial sulfur transferase LarE</fullName>
    </submittedName>
</protein>
<dbReference type="EMBL" id="VUNR01000030">
    <property type="protein sequence ID" value="MSU09691.1"/>
    <property type="molecule type" value="Genomic_DNA"/>
</dbReference>
<evidence type="ECO:0000313" key="3">
    <source>
        <dbReference type="Proteomes" id="UP000433181"/>
    </source>
</evidence>
<dbReference type="CDD" id="cd01990">
    <property type="entry name" value="LarE-like"/>
    <property type="match status" value="1"/>
</dbReference>
<dbReference type="PIRSF" id="PIRSF006661">
    <property type="entry name" value="PP-lp_UCP006661"/>
    <property type="match status" value="1"/>
</dbReference>
<dbReference type="SUPFAM" id="SSF52402">
    <property type="entry name" value="Adenine nucleotide alpha hydrolases-like"/>
    <property type="match status" value="1"/>
</dbReference>
<organism evidence="2 3">
    <name type="scientific">Anaerovibrio slackiae</name>
    <dbReference type="NCBI Taxonomy" id="2652309"/>
    <lineage>
        <taxon>Bacteria</taxon>
        <taxon>Bacillati</taxon>
        <taxon>Bacillota</taxon>
        <taxon>Negativicutes</taxon>
        <taxon>Selenomonadales</taxon>
        <taxon>Selenomonadaceae</taxon>
        <taxon>Anaerovibrio</taxon>
    </lineage>
</organism>
<dbReference type="InterPro" id="IPR005232">
    <property type="entry name" value="LarE"/>
</dbReference>
<dbReference type="Proteomes" id="UP000433181">
    <property type="component" value="Unassembled WGS sequence"/>
</dbReference>
<evidence type="ECO:0000313" key="2">
    <source>
        <dbReference type="EMBL" id="MSU09691.1"/>
    </source>
</evidence>
<sequence length="248" mass="27900">MDLKEFFATYPKVALGFSGGVDSSYLLYAAKKCGADIKPYYVKGKFQAEFELQDAMEVARFVGADNMTILHVEPLEDERVVANDAMRCYYCKCNVFGAIKEQAAKDGYDVIIDGTNASDDLNDRAGSIALREMKVLSPLRMSGITKTAIRLLSKEAGLMTWDKPAYACLATRIPTGMPVTEELLEKVEKAESELMSLGYRDFRVRVLGNAAKLQLKPEQMAKLMGERYLVLYVLEQYFDEVYLDLKDR</sequence>
<keyword evidence="2" id="KW-0808">Transferase</keyword>
<reference evidence="2 3" key="1">
    <citation type="submission" date="2019-08" db="EMBL/GenBank/DDBJ databases">
        <title>In-depth cultivation of the pig gut microbiome towards novel bacterial diversity and tailored functional studies.</title>
        <authorList>
            <person name="Wylensek D."/>
            <person name="Hitch T.C.A."/>
            <person name="Clavel T."/>
        </authorList>
    </citation>
    <scope>NUCLEOTIDE SEQUENCE [LARGE SCALE GENOMIC DNA]</scope>
    <source>
        <strain evidence="2 3">WCA-693-APC-5D-A</strain>
    </source>
</reference>